<name>A0A7T8GPG5_CALRO</name>
<dbReference type="InterPro" id="IPR015421">
    <property type="entry name" value="PyrdxlP-dep_Trfase_major"/>
</dbReference>
<dbReference type="Proteomes" id="UP000595437">
    <property type="component" value="Chromosome 18"/>
</dbReference>
<feature type="non-terminal residue" evidence="4">
    <location>
        <position position="1"/>
    </location>
</feature>
<dbReference type="PANTHER" id="PTHR11680">
    <property type="entry name" value="SERINE HYDROXYMETHYLTRANSFERASE"/>
    <property type="match status" value="1"/>
</dbReference>
<keyword evidence="5" id="KW-1185">Reference proteome</keyword>
<dbReference type="GO" id="GO:0030170">
    <property type="term" value="F:pyridoxal phosphate binding"/>
    <property type="evidence" value="ECO:0007669"/>
    <property type="project" value="TreeGrafter"/>
</dbReference>
<organism evidence="4 5">
    <name type="scientific">Caligus rogercresseyi</name>
    <name type="common">Sea louse</name>
    <dbReference type="NCBI Taxonomy" id="217165"/>
    <lineage>
        <taxon>Eukaryota</taxon>
        <taxon>Metazoa</taxon>
        <taxon>Ecdysozoa</taxon>
        <taxon>Arthropoda</taxon>
        <taxon>Crustacea</taxon>
        <taxon>Multicrustacea</taxon>
        <taxon>Hexanauplia</taxon>
        <taxon>Copepoda</taxon>
        <taxon>Siphonostomatoida</taxon>
        <taxon>Caligidae</taxon>
        <taxon>Caligus</taxon>
    </lineage>
</organism>
<comment type="cofactor">
    <cofactor evidence="1">
        <name>pyridoxal 5'-phosphate</name>
        <dbReference type="ChEBI" id="CHEBI:597326"/>
    </cofactor>
</comment>
<protein>
    <recommendedName>
        <fullName evidence="3">Serine hydroxymethyltransferase-like domain-containing protein</fullName>
    </recommendedName>
</protein>
<evidence type="ECO:0000259" key="3">
    <source>
        <dbReference type="Pfam" id="PF00464"/>
    </source>
</evidence>
<proteinExistence type="predicted"/>
<gene>
    <name evidence="4" type="ORF">FKW44_023399</name>
</gene>
<sequence length="84" mass="8753">RLPGLQGGPHNHAIAGVGVAMKLAASPEFKIYQETLLMEKGYTLVAGGTDNHMLIVNLKPLGLSGSKGEKILEDVGISVNKNSG</sequence>
<dbReference type="EMBL" id="CP045907">
    <property type="protein sequence ID" value="QQP35236.1"/>
    <property type="molecule type" value="Genomic_DNA"/>
</dbReference>
<dbReference type="PANTHER" id="PTHR11680:SF59">
    <property type="entry name" value="SERINE HYDROXYMETHYLTRANSFERASE, CYTOSOLIC"/>
    <property type="match status" value="1"/>
</dbReference>
<dbReference type="OrthoDB" id="6371126at2759"/>
<reference evidence="5" key="1">
    <citation type="submission" date="2021-01" db="EMBL/GenBank/DDBJ databases">
        <title>Caligus Genome Assembly.</title>
        <authorList>
            <person name="Gallardo-Escarate C."/>
        </authorList>
    </citation>
    <scope>NUCLEOTIDE SEQUENCE [LARGE SCALE GENOMIC DNA]</scope>
</reference>
<dbReference type="UniPathway" id="UPA00193"/>
<dbReference type="GO" id="GO:0019264">
    <property type="term" value="P:glycine biosynthetic process from serine"/>
    <property type="evidence" value="ECO:0007669"/>
    <property type="project" value="TreeGrafter"/>
</dbReference>
<dbReference type="GO" id="GO:0004372">
    <property type="term" value="F:glycine hydroxymethyltransferase activity"/>
    <property type="evidence" value="ECO:0007669"/>
    <property type="project" value="TreeGrafter"/>
</dbReference>
<evidence type="ECO:0000256" key="1">
    <source>
        <dbReference type="ARBA" id="ARBA00001933"/>
    </source>
</evidence>
<dbReference type="Gene3D" id="3.90.1150.10">
    <property type="entry name" value="Aspartate Aminotransferase, domain 1"/>
    <property type="match status" value="1"/>
</dbReference>
<dbReference type="Pfam" id="PF00464">
    <property type="entry name" value="SHMT"/>
    <property type="match status" value="1"/>
</dbReference>
<dbReference type="InterPro" id="IPR049943">
    <property type="entry name" value="Ser_HO-MeTrfase-like"/>
</dbReference>
<dbReference type="Gene3D" id="3.40.640.10">
    <property type="entry name" value="Type I PLP-dependent aspartate aminotransferase-like (Major domain)"/>
    <property type="match status" value="1"/>
</dbReference>
<dbReference type="SUPFAM" id="SSF53383">
    <property type="entry name" value="PLP-dependent transferases"/>
    <property type="match status" value="1"/>
</dbReference>
<dbReference type="GO" id="GO:0005739">
    <property type="term" value="C:mitochondrion"/>
    <property type="evidence" value="ECO:0007669"/>
    <property type="project" value="TreeGrafter"/>
</dbReference>
<dbReference type="InterPro" id="IPR015424">
    <property type="entry name" value="PyrdxlP-dep_Trfase"/>
</dbReference>
<feature type="domain" description="Serine hydroxymethyltransferase-like" evidence="3">
    <location>
        <begin position="2"/>
        <end position="83"/>
    </location>
</feature>
<dbReference type="GO" id="GO:0035999">
    <property type="term" value="P:tetrahydrofolate interconversion"/>
    <property type="evidence" value="ECO:0007669"/>
    <property type="project" value="UniProtKB-UniPathway"/>
</dbReference>
<feature type="non-terminal residue" evidence="4">
    <location>
        <position position="84"/>
    </location>
</feature>
<keyword evidence="2" id="KW-0663">Pyridoxal phosphate</keyword>
<evidence type="ECO:0000313" key="4">
    <source>
        <dbReference type="EMBL" id="QQP35236.1"/>
    </source>
</evidence>
<evidence type="ECO:0000256" key="2">
    <source>
        <dbReference type="ARBA" id="ARBA00022898"/>
    </source>
</evidence>
<dbReference type="InterPro" id="IPR039429">
    <property type="entry name" value="SHMT-like_dom"/>
</dbReference>
<accession>A0A7T8GPG5</accession>
<dbReference type="GO" id="GO:0005634">
    <property type="term" value="C:nucleus"/>
    <property type="evidence" value="ECO:0007669"/>
    <property type="project" value="TreeGrafter"/>
</dbReference>
<dbReference type="AlphaFoldDB" id="A0A7T8GPG5"/>
<evidence type="ECO:0000313" key="5">
    <source>
        <dbReference type="Proteomes" id="UP000595437"/>
    </source>
</evidence>
<dbReference type="InterPro" id="IPR015422">
    <property type="entry name" value="PyrdxlP-dep_Trfase_small"/>
</dbReference>